<dbReference type="KEGG" id="sto:STK_17167"/>
<dbReference type="STRING" id="273063.STK_17167"/>
<evidence type="ECO:0000313" key="2">
    <source>
        <dbReference type="Proteomes" id="UP000001015"/>
    </source>
</evidence>
<name>Q96ZX1_SULTO</name>
<keyword evidence="2" id="KW-1185">Reference proteome</keyword>
<dbReference type="Proteomes" id="UP000001015">
    <property type="component" value="Chromosome"/>
</dbReference>
<protein>
    <submittedName>
        <fullName evidence="1">Uncharacterized protein</fullName>
    </submittedName>
</protein>
<reference evidence="2" key="1">
    <citation type="journal article" date="2001" name="DNA Res.">
        <title>Complete genome sequence of an aerobic thermoacidophilic Crenarchaeon, Sulfolobus tokodaii strain7.</title>
        <authorList>
            <person name="Kawarabayasi Y."/>
            <person name="Hino Y."/>
            <person name="Horikawa H."/>
            <person name="Jin-no K."/>
            <person name="Takahashi M."/>
            <person name="Sekine M."/>
            <person name="Baba S."/>
            <person name="Ankai A."/>
            <person name="Kosugi H."/>
            <person name="Hosoyama A."/>
            <person name="Fukui S."/>
            <person name="Nagai Y."/>
            <person name="Nishijima K."/>
            <person name="Otsuka R."/>
            <person name="Nakazawa H."/>
            <person name="Takamiya M."/>
            <person name="Kato Y."/>
            <person name="Yoshizawa T."/>
            <person name="Tanaka T."/>
            <person name="Kudoh Y."/>
            <person name="Yamazaki J."/>
            <person name="Kushida N."/>
            <person name="Oguchi A."/>
            <person name="Aoki K."/>
            <person name="Masuda S."/>
            <person name="Yanagii M."/>
            <person name="Nishimura M."/>
            <person name="Yamagishi A."/>
            <person name="Oshima T."/>
            <person name="Kikuchi H."/>
        </authorList>
    </citation>
    <scope>NUCLEOTIDE SEQUENCE [LARGE SCALE GENOMIC DNA]</scope>
    <source>
        <strain evidence="2">DSM 16993 / JCM 10545 / NBRC 100140 / 7</strain>
    </source>
</reference>
<proteinExistence type="predicted"/>
<dbReference type="EMBL" id="BA000023">
    <property type="protein sequence ID" value="BAB66802.1"/>
    <property type="molecule type" value="Genomic_DNA"/>
</dbReference>
<sequence>MWLGLCCFSPYLLIYFTLVILGFIRSLDLRESPVGVWNLCRLLLTQRVLTAKIYVLPKLLNANR</sequence>
<dbReference type="AlphaFoldDB" id="Q96ZX1"/>
<gene>
    <name evidence="1" type="ordered locus">STK_17167</name>
    <name evidence="1" type="ORF">STS193</name>
</gene>
<evidence type="ECO:0000313" key="1">
    <source>
        <dbReference type="EMBL" id="BAB66802.1"/>
    </source>
</evidence>
<accession>Q96ZX1</accession>
<organism evidence="1 2">
    <name type="scientific">Sulfurisphaera tokodaii (strain DSM 16993 / JCM 10545 / NBRC 100140 / 7)</name>
    <name type="common">Sulfolobus tokodaii</name>
    <dbReference type="NCBI Taxonomy" id="273063"/>
    <lineage>
        <taxon>Archaea</taxon>
        <taxon>Thermoproteota</taxon>
        <taxon>Thermoprotei</taxon>
        <taxon>Sulfolobales</taxon>
        <taxon>Sulfolobaceae</taxon>
        <taxon>Sulfurisphaera</taxon>
    </lineage>
</organism>